<feature type="non-terminal residue" evidence="1">
    <location>
        <position position="1"/>
    </location>
</feature>
<evidence type="ECO:0000313" key="1">
    <source>
        <dbReference type="EMBL" id="OWY98821.1"/>
    </source>
</evidence>
<reference evidence="2" key="1">
    <citation type="submission" date="2017-03" db="EMBL/GenBank/DDBJ databases">
        <title>Phytopthora megakarya and P. palmivora, two closely related causual agents of cacao black pod achieved similar genome size and gene model numbers by different mechanisms.</title>
        <authorList>
            <person name="Ali S."/>
            <person name="Shao J."/>
            <person name="Larry D.J."/>
            <person name="Kronmiller B."/>
            <person name="Shen D."/>
            <person name="Strem M.D."/>
            <person name="Melnick R.L."/>
            <person name="Guiltinan M.J."/>
            <person name="Tyler B.M."/>
            <person name="Meinhardt L.W."/>
            <person name="Bailey B.A."/>
        </authorList>
    </citation>
    <scope>NUCLEOTIDE SEQUENCE [LARGE SCALE GENOMIC DNA]</scope>
    <source>
        <strain evidence="2">zdho120</strain>
    </source>
</reference>
<organism evidence="1 2">
    <name type="scientific">Phytophthora megakarya</name>
    <dbReference type="NCBI Taxonomy" id="4795"/>
    <lineage>
        <taxon>Eukaryota</taxon>
        <taxon>Sar</taxon>
        <taxon>Stramenopiles</taxon>
        <taxon>Oomycota</taxon>
        <taxon>Peronosporomycetes</taxon>
        <taxon>Peronosporales</taxon>
        <taxon>Peronosporaceae</taxon>
        <taxon>Phytophthora</taxon>
    </lineage>
</organism>
<dbReference type="EMBL" id="NBNE01009036">
    <property type="protein sequence ID" value="OWY98821.1"/>
    <property type="molecule type" value="Genomic_DNA"/>
</dbReference>
<name>A0A225V0J1_9STRA</name>
<dbReference type="Proteomes" id="UP000198211">
    <property type="component" value="Unassembled WGS sequence"/>
</dbReference>
<comment type="caution">
    <text evidence="1">The sequence shown here is derived from an EMBL/GenBank/DDBJ whole genome shotgun (WGS) entry which is preliminary data.</text>
</comment>
<dbReference type="AlphaFoldDB" id="A0A225V0J1"/>
<protein>
    <submittedName>
        <fullName evidence="1">Uncharacterized protein</fullName>
    </submittedName>
</protein>
<keyword evidence="2" id="KW-1185">Reference proteome</keyword>
<proteinExistence type="predicted"/>
<sequence>VRSEAPLLKALQAFVKNDVQITAVRHHPSLSRRARHTQWR</sequence>
<gene>
    <name evidence="1" type="ORF">PHMEG_00030310</name>
</gene>
<evidence type="ECO:0000313" key="2">
    <source>
        <dbReference type="Proteomes" id="UP000198211"/>
    </source>
</evidence>
<accession>A0A225V0J1</accession>